<dbReference type="Pfam" id="PF13480">
    <property type="entry name" value="Acetyltransf_6"/>
    <property type="match status" value="1"/>
</dbReference>
<evidence type="ECO:0000313" key="2">
    <source>
        <dbReference type="EMBL" id="TYC59841.1"/>
    </source>
</evidence>
<evidence type="ECO:0000259" key="1">
    <source>
        <dbReference type="Pfam" id="PF13480"/>
    </source>
</evidence>
<accession>A0A6C2D1H6</accession>
<dbReference type="InterPro" id="IPR016181">
    <property type="entry name" value="Acyl_CoA_acyltransferase"/>
</dbReference>
<dbReference type="EMBL" id="SDKK01000006">
    <property type="protein sequence ID" value="TYC59841.1"/>
    <property type="molecule type" value="Genomic_DNA"/>
</dbReference>
<proteinExistence type="predicted"/>
<dbReference type="OrthoDB" id="4349922at2"/>
<keyword evidence="2" id="KW-0808">Transferase</keyword>
<protein>
    <submittedName>
        <fullName evidence="2">GNAT family N-acetyltransferase</fullName>
    </submittedName>
</protein>
<feature type="domain" description="BioF2-like acetyltransferase" evidence="1">
    <location>
        <begin position="172"/>
        <end position="313"/>
    </location>
</feature>
<dbReference type="Proteomes" id="UP000389128">
    <property type="component" value="Unassembled WGS sequence"/>
</dbReference>
<dbReference type="GO" id="GO:0016740">
    <property type="term" value="F:transferase activity"/>
    <property type="evidence" value="ECO:0007669"/>
    <property type="project" value="UniProtKB-KW"/>
</dbReference>
<comment type="caution">
    <text evidence="2">The sequence shown here is derived from an EMBL/GenBank/DDBJ whole genome shotgun (WGS) entry which is preliminary data.</text>
</comment>
<keyword evidence="3" id="KW-1185">Reference proteome</keyword>
<name>A0A6C2D1H6_9RHOO</name>
<reference evidence="2 3" key="1">
    <citation type="submission" date="2019-01" db="EMBL/GenBank/DDBJ databases">
        <title>Zoogloea oleivorans genome sequencing and assembly.</title>
        <authorList>
            <person name="Tancsics A."/>
            <person name="Farkas M."/>
            <person name="Kriszt B."/>
            <person name="Maroti G."/>
            <person name="Horvath B."/>
        </authorList>
    </citation>
    <scope>NUCLEOTIDE SEQUENCE [LARGE SCALE GENOMIC DNA]</scope>
    <source>
        <strain evidence="2 3">Buc</strain>
    </source>
</reference>
<dbReference type="SUPFAM" id="SSF55729">
    <property type="entry name" value="Acyl-CoA N-acyltransferases (Nat)"/>
    <property type="match status" value="1"/>
</dbReference>
<gene>
    <name evidence="2" type="ORF">ETQ85_07330</name>
</gene>
<organism evidence="2 3">
    <name type="scientific">Zoogloea oleivorans</name>
    <dbReference type="NCBI Taxonomy" id="1552750"/>
    <lineage>
        <taxon>Bacteria</taxon>
        <taxon>Pseudomonadati</taxon>
        <taxon>Pseudomonadota</taxon>
        <taxon>Betaproteobacteria</taxon>
        <taxon>Rhodocyclales</taxon>
        <taxon>Zoogloeaceae</taxon>
        <taxon>Zoogloea</taxon>
    </lineage>
</organism>
<dbReference type="AlphaFoldDB" id="A0A6C2D1H6"/>
<evidence type="ECO:0000313" key="3">
    <source>
        <dbReference type="Proteomes" id="UP000389128"/>
    </source>
</evidence>
<dbReference type="InterPro" id="IPR038740">
    <property type="entry name" value="BioF2-like_GNAT_dom"/>
</dbReference>
<sequence length="366" mass="41261">MPPEQPMTTTKYAWKNLPATELNRDVSLRDAWNRLNTLRCNVSFLDAEPVSNALNVFGTGNERLLVATGTAGIVAMVLAAPAGRFRWMTFQPSQMPLGAWVAEPSITPEALGASLNKGGLGICLVFSFTQTDPRFAQRSTDSATTRGTDYIETGWVDIAGSFEDYWNARGKNLRQNMRKQRNKLETEGIKGQMRKITDPAAMAGVIERYGALESAGWKAASGTAIHPDNAQGRFYIELMSERAAKGEAIAYEYYFNDRCVAINLCVGRDKVITILKTTYDESTHPFSPAFLLLQDILEEMHAEARWSRVEFYGRMMEWHTRWTEQKRTIYHLTCYRWPFIKTLAERRQEQQAEKAEAAPAEASTTT</sequence>